<dbReference type="PANTHER" id="PTHR33932">
    <property type="entry name" value="NA(+)/H(+) ANTIPORTER SUBUNIT B"/>
    <property type="match status" value="1"/>
</dbReference>
<feature type="transmembrane region" description="Helical" evidence="7">
    <location>
        <begin position="68"/>
        <end position="90"/>
    </location>
</feature>
<keyword evidence="6 7" id="KW-0472">Membrane</keyword>
<dbReference type="NCBIfam" id="NF009162">
    <property type="entry name" value="PRK12508.1"/>
    <property type="match status" value="1"/>
</dbReference>
<organism evidence="9 10">
    <name type="scientific">Neorickettsia helminthoeca str. Oregon</name>
    <dbReference type="NCBI Taxonomy" id="1286528"/>
    <lineage>
        <taxon>Bacteria</taxon>
        <taxon>Pseudomonadati</taxon>
        <taxon>Pseudomonadota</taxon>
        <taxon>Alphaproteobacteria</taxon>
        <taxon>Rickettsiales</taxon>
        <taxon>Anaplasmataceae</taxon>
        <taxon>Neorickettsia</taxon>
    </lineage>
</organism>
<evidence type="ECO:0000313" key="9">
    <source>
        <dbReference type="EMBL" id="AHX11009.1"/>
    </source>
</evidence>
<dbReference type="HOGENOM" id="CLU_101659_3_1_5"/>
<sequence>MISDKLLKVVVSGMVPIIILFAIYVQMHGEITPGGGFQAGVLLAAAFIGYSLAFGRKPILRLFRLTTLIHYGAIGALIYLFVGLAPVLRGGNFLQHSHIIEGMPLLSQEIGIFILELGVGLTVFSSILALYLCFADLVSSKAIWKE</sequence>
<feature type="transmembrane region" description="Helical" evidence="7">
    <location>
        <begin position="7"/>
        <end position="25"/>
    </location>
</feature>
<reference evidence="9 10" key="1">
    <citation type="submission" date="2014-03" db="EMBL/GenBank/DDBJ databases">
        <title>Sequencing and Comparison of Genomes and Transcriptome Profiles of Human Ehrlichiosis Agents.</title>
        <authorList>
            <person name="Lin M."/>
            <person name="Daugherty S.C."/>
            <person name="Nagaraj S."/>
            <person name="Cheng Z."/>
            <person name="Xiong Q."/>
            <person name="Lin F.-Y."/>
            <person name="Sengamalay N."/>
            <person name="Ott S."/>
            <person name="Godinez A."/>
            <person name="Tallon L.J."/>
            <person name="Sadzewicz L."/>
            <person name="Fraser C.M."/>
            <person name="Dunning Hotopp J.C."/>
            <person name="Rikihisa Y."/>
        </authorList>
    </citation>
    <scope>NUCLEOTIDE SEQUENCE [LARGE SCALE GENOMIC DNA]</scope>
    <source>
        <strain evidence="9 10">Oregon</strain>
    </source>
</reference>
<dbReference type="OrthoDB" id="2085045at2"/>
<evidence type="ECO:0000256" key="5">
    <source>
        <dbReference type="ARBA" id="ARBA00022989"/>
    </source>
</evidence>
<protein>
    <submittedName>
        <fullName evidence="9">Na+/H+ antiporter family protein</fullName>
    </submittedName>
</protein>
<keyword evidence="10" id="KW-1185">Reference proteome</keyword>
<feature type="domain" description="Na+/H+ antiporter MnhB subunit-related protein" evidence="8">
    <location>
        <begin position="7"/>
        <end position="128"/>
    </location>
</feature>
<keyword evidence="4 7" id="KW-0812">Transmembrane</keyword>
<evidence type="ECO:0000256" key="3">
    <source>
        <dbReference type="ARBA" id="ARBA00022475"/>
    </source>
</evidence>
<evidence type="ECO:0000256" key="1">
    <source>
        <dbReference type="ARBA" id="ARBA00004651"/>
    </source>
</evidence>
<gene>
    <name evidence="9" type="ORF">NHE_0034</name>
</gene>
<comment type="subcellular location">
    <subcellularLocation>
        <location evidence="1">Cell membrane</location>
        <topology evidence="1">Multi-pass membrane protein</topology>
    </subcellularLocation>
</comment>
<dbReference type="InterPro" id="IPR007182">
    <property type="entry name" value="MnhB"/>
</dbReference>
<evidence type="ECO:0000256" key="6">
    <source>
        <dbReference type="ARBA" id="ARBA00023136"/>
    </source>
</evidence>
<dbReference type="EMBL" id="CP007481">
    <property type="protein sequence ID" value="AHX11009.1"/>
    <property type="molecule type" value="Genomic_DNA"/>
</dbReference>
<dbReference type="RefSeq" id="WP_038558679.1">
    <property type="nucleotide sequence ID" value="NZ_CP007481.1"/>
</dbReference>
<accession>X5HIZ2</accession>
<evidence type="ECO:0000259" key="8">
    <source>
        <dbReference type="Pfam" id="PF04039"/>
    </source>
</evidence>
<evidence type="ECO:0000256" key="2">
    <source>
        <dbReference type="ARBA" id="ARBA00009425"/>
    </source>
</evidence>
<dbReference type="InterPro" id="IPR050622">
    <property type="entry name" value="CPA3_antiporter_subunitB"/>
</dbReference>
<dbReference type="GO" id="GO:0005886">
    <property type="term" value="C:plasma membrane"/>
    <property type="evidence" value="ECO:0007669"/>
    <property type="project" value="UniProtKB-SubCell"/>
</dbReference>
<evidence type="ECO:0000313" key="10">
    <source>
        <dbReference type="Proteomes" id="UP000023755"/>
    </source>
</evidence>
<dbReference type="PANTHER" id="PTHR33932:SF4">
    <property type="entry name" value="NA(+)_H(+) ANTIPORTER SUBUNIT B"/>
    <property type="match status" value="1"/>
</dbReference>
<evidence type="ECO:0000256" key="4">
    <source>
        <dbReference type="ARBA" id="ARBA00022692"/>
    </source>
</evidence>
<proteinExistence type="inferred from homology"/>
<dbReference type="KEGG" id="nhm:NHE_0034"/>
<feature type="transmembrane region" description="Helical" evidence="7">
    <location>
        <begin position="110"/>
        <end position="134"/>
    </location>
</feature>
<evidence type="ECO:0000256" key="7">
    <source>
        <dbReference type="SAM" id="Phobius"/>
    </source>
</evidence>
<dbReference type="STRING" id="1286528.NHE_0034"/>
<name>X5HIZ2_9RICK</name>
<dbReference type="Proteomes" id="UP000023755">
    <property type="component" value="Chromosome"/>
</dbReference>
<dbReference type="AlphaFoldDB" id="X5HIZ2"/>
<keyword evidence="5 7" id="KW-1133">Transmembrane helix</keyword>
<comment type="similarity">
    <text evidence="2">Belongs to the CPA3 antiporters (TC 2.A.63) subunit B family.</text>
</comment>
<dbReference type="Pfam" id="PF04039">
    <property type="entry name" value="MnhB"/>
    <property type="match status" value="1"/>
</dbReference>
<keyword evidence="3" id="KW-1003">Cell membrane</keyword>
<feature type="transmembrane region" description="Helical" evidence="7">
    <location>
        <begin position="37"/>
        <end position="56"/>
    </location>
</feature>